<feature type="signal peptide" evidence="1">
    <location>
        <begin position="1"/>
        <end position="19"/>
    </location>
</feature>
<name>A0A9P6RXY0_9FUNG</name>
<keyword evidence="3" id="KW-1185">Reference proteome</keyword>
<dbReference type="AlphaFoldDB" id="A0A9P6RXY0"/>
<dbReference type="Proteomes" id="UP000738325">
    <property type="component" value="Unassembled WGS sequence"/>
</dbReference>
<feature type="chain" id="PRO_5040468250" evidence="1">
    <location>
        <begin position="20"/>
        <end position="189"/>
    </location>
</feature>
<proteinExistence type="predicted"/>
<accession>A0A9P6RXY0</accession>
<sequence>MRFHIVFIALSMMIWAVAALPAGVADDSVDLAGATEPAPMEAAVEPSAALPAVEPATPEIAPVEIVPEVVATVAAPAGPKTAAEETADSALACMDGCAGNAACQNNCVATVYKVDLSSVPPAVPATVSATAAAATPTAVVTVPATVSPTATPTTPPRGSNPNSASVMAASKFHMAGALVAAVAIAGMLV</sequence>
<reference evidence="2" key="1">
    <citation type="journal article" date="2020" name="Fungal Divers.">
        <title>Resolving the Mortierellaceae phylogeny through synthesis of multi-gene phylogenetics and phylogenomics.</title>
        <authorList>
            <person name="Vandepol N."/>
            <person name="Liber J."/>
            <person name="Desiro A."/>
            <person name="Na H."/>
            <person name="Kennedy M."/>
            <person name="Barry K."/>
            <person name="Grigoriev I.V."/>
            <person name="Miller A.N."/>
            <person name="O'Donnell K."/>
            <person name="Stajich J.E."/>
            <person name="Bonito G."/>
        </authorList>
    </citation>
    <scope>NUCLEOTIDE SEQUENCE</scope>
    <source>
        <strain evidence="2">REB-010B</strain>
    </source>
</reference>
<organism evidence="2 3">
    <name type="scientific">Dissophora globulifera</name>
    <dbReference type="NCBI Taxonomy" id="979702"/>
    <lineage>
        <taxon>Eukaryota</taxon>
        <taxon>Fungi</taxon>
        <taxon>Fungi incertae sedis</taxon>
        <taxon>Mucoromycota</taxon>
        <taxon>Mortierellomycotina</taxon>
        <taxon>Mortierellomycetes</taxon>
        <taxon>Mortierellales</taxon>
        <taxon>Mortierellaceae</taxon>
        <taxon>Dissophora</taxon>
    </lineage>
</organism>
<gene>
    <name evidence="2" type="ORF">BGZ99_001552</name>
</gene>
<evidence type="ECO:0000256" key="1">
    <source>
        <dbReference type="SAM" id="SignalP"/>
    </source>
</evidence>
<dbReference type="EMBL" id="JAAAIP010000014">
    <property type="protein sequence ID" value="KAG0329550.1"/>
    <property type="molecule type" value="Genomic_DNA"/>
</dbReference>
<comment type="caution">
    <text evidence="2">The sequence shown here is derived from an EMBL/GenBank/DDBJ whole genome shotgun (WGS) entry which is preliminary data.</text>
</comment>
<keyword evidence="1" id="KW-0732">Signal</keyword>
<evidence type="ECO:0000313" key="2">
    <source>
        <dbReference type="EMBL" id="KAG0329550.1"/>
    </source>
</evidence>
<evidence type="ECO:0000313" key="3">
    <source>
        <dbReference type="Proteomes" id="UP000738325"/>
    </source>
</evidence>
<protein>
    <submittedName>
        <fullName evidence="2">Uncharacterized protein</fullName>
    </submittedName>
</protein>
<dbReference type="OrthoDB" id="2415726at2759"/>